<dbReference type="NCBIfam" id="TIGR04131">
    <property type="entry name" value="Bac_Flav_CTERM"/>
    <property type="match status" value="1"/>
</dbReference>
<dbReference type="InterPro" id="IPR015919">
    <property type="entry name" value="Cadherin-like_sf"/>
</dbReference>
<dbReference type="GO" id="GO:0007156">
    <property type="term" value="P:homophilic cell adhesion via plasma membrane adhesion molecules"/>
    <property type="evidence" value="ECO:0007669"/>
    <property type="project" value="InterPro"/>
</dbReference>
<dbReference type="PROSITE" id="PS50268">
    <property type="entry name" value="CADHERIN_2"/>
    <property type="match status" value="12"/>
</dbReference>
<dbReference type="PANTHER" id="PTHR24028">
    <property type="entry name" value="CADHERIN-87A"/>
    <property type="match status" value="1"/>
</dbReference>
<feature type="domain" description="Cadherin" evidence="6">
    <location>
        <begin position="1469"/>
        <end position="1559"/>
    </location>
</feature>
<keyword evidence="4" id="KW-0325">Glycoprotein</keyword>
<keyword evidence="8" id="KW-1185">Reference proteome</keyword>
<dbReference type="Gene3D" id="2.60.40.60">
    <property type="entry name" value="Cadherins"/>
    <property type="match status" value="12"/>
</dbReference>
<keyword evidence="5" id="KW-0732">Signal</keyword>
<dbReference type="Pfam" id="PF00028">
    <property type="entry name" value="Cadherin"/>
    <property type="match status" value="8"/>
</dbReference>
<dbReference type="SMART" id="SM00736">
    <property type="entry name" value="CADG"/>
    <property type="match status" value="6"/>
</dbReference>
<feature type="domain" description="Cadherin" evidence="6">
    <location>
        <begin position="1365"/>
        <end position="1462"/>
    </location>
</feature>
<feature type="domain" description="Cadherin" evidence="6">
    <location>
        <begin position="1566"/>
        <end position="1654"/>
    </location>
</feature>
<dbReference type="InterPro" id="IPR050174">
    <property type="entry name" value="Protocadherin/Cadherin-CA"/>
</dbReference>
<dbReference type="RefSeq" id="WP_143159812.1">
    <property type="nucleotide sequence ID" value="NZ_FRBL01000001.1"/>
</dbReference>
<dbReference type="SUPFAM" id="SSF49313">
    <property type="entry name" value="Cadherin-like"/>
    <property type="match status" value="12"/>
</dbReference>
<dbReference type="SMART" id="SM00112">
    <property type="entry name" value="CA"/>
    <property type="match status" value="12"/>
</dbReference>
<keyword evidence="3" id="KW-1133">Transmembrane helix</keyword>
<dbReference type="InterPro" id="IPR006644">
    <property type="entry name" value="Cadg"/>
</dbReference>
<dbReference type="OrthoDB" id="355609at2"/>
<evidence type="ECO:0000256" key="5">
    <source>
        <dbReference type="SAM" id="SignalP"/>
    </source>
</evidence>
<evidence type="ECO:0000313" key="7">
    <source>
        <dbReference type="EMBL" id="SHK95485.1"/>
    </source>
</evidence>
<feature type="domain" description="Cadherin" evidence="6">
    <location>
        <begin position="881"/>
        <end position="979"/>
    </location>
</feature>
<dbReference type="EMBL" id="FRBL01000001">
    <property type="protein sequence ID" value="SHK95485.1"/>
    <property type="molecule type" value="Genomic_DNA"/>
</dbReference>
<dbReference type="PANTHER" id="PTHR24028:SF316">
    <property type="entry name" value="NEURAL-CADHERIN-LIKE"/>
    <property type="match status" value="1"/>
</dbReference>
<feature type="domain" description="Cadherin" evidence="6">
    <location>
        <begin position="1076"/>
        <end position="1172"/>
    </location>
</feature>
<organism evidence="7 8">
    <name type="scientific">Chitinophaga jiangningensis</name>
    <dbReference type="NCBI Taxonomy" id="1419482"/>
    <lineage>
        <taxon>Bacteria</taxon>
        <taxon>Pseudomonadati</taxon>
        <taxon>Bacteroidota</taxon>
        <taxon>Chitinophagia</taxon>
        <taxon>Chitinophagales</taxon>
        <taxon>Chitinophagaceae</taxon>
        <taxon>Chitinophaga</taxon>
    </lineage>
</organism>
<evidence type="ECO:0000256" key="1">
    <source>
        <dbReference type="ARBA" id="ARBA00004167"/>
    </source>
</evidence>
<evidence type="ECO:0000256" key="4">
    <source>
        <dbReference type="ARBA" id="ARBA00023180"/>
    </source>
</evidence>
<feature type="domain" description="Cadherin" evidence="6">
    <location>
        <begin position="1757"/>
        <end position="1848"/>
    </location>
</feature>
<feature type="domain" description="Cadherin" evidence="6">
    <location>
        <begin position="1172"/>
        <end position="1269"/>
    </location>
</feature>
<dbReference type="CDD" id="cd11304">
    <property type="entry name" value="Cadherin_repeat"/>
    <property type="match status" value="11"/>
</dbReference>
<evidence type="ECO:0000256" key="3">
    <source>
        <dbReference type="ARBA" id="ARBA00022989"/>
    </source>
</evidence>
<accession>A0A1M6WPN1</accession>
<protein>
    <submittedName>
        <fullName evidence="7">Gliding motility-associated C-terminal domain-containing protein</fullName>
    </submittedName>
</protein>
<evidence type="ECO:0000313" key="8">
    <source>
        <dbReference type="Proteomes" id="UP000184420"/>
    </source>
</evidence>
<dbReference type="Proteomes" id="UP000184420">
    <property type="component" value="Unassembled WGS sequence"/>
</dbReference>
<keyword evidence="2" id="KW-0812">Transmembrane</keyword>
<dbReference type="GO" id="GO:0005886">
    <property type="term" value="C:plasma membrane"/>
    <property type="evidence" value="ECO:0007669"/>
    <property type="project" value="TreeGrafter"/>
</dbReference>
<dbReference type="InterPro" id="IPR002126">
    <property type="entry name" value="Cadherin-like_dom"/>
</dbReference>
<dbReference type="SMART" id="SM00089">
    <property type="entry name" value="PKD"/>
    <property type="match status" value="6"/>
</dbReference>
<keyword evidence="3" id="KW-0472">Membrane</keyword>
<dbReference type="GO" id="GO:0005509">
    <property type="term" value="F:calcium ion binding"/>
    <property type="evidence" value="ECO:0007669"/>
    <property type="project" value="InterPro"/>
</dbReference>
<dbReference type="InterPro" id="IPR022409">
    <property type="entry name" value="PKD/Chitinase_dom"/>
</dbReference>
<name>A0A1M6WPN1_9BACT</name>
<sequence length="2311" mass="244797">MHHFTVHRQRNSFVFSLVLLLLTFFAVTANARTAPLKAAAVPVIASVQVPVTGNYKKNDKLTFTVNFSSVVRITALSRIALTINGQTRYAINESNGDASVQKFSYVVGLGDDLSNGTVYFDNKLEIVSGLIRDVASGDYLDQGLVNLPVGTPVSITNTNVDGTPPVPGVFQLTGPKDVAVSVPALSFTISFSEKVANVTKAGWVATGTTKVTYSDYNVVMNPDQQTGLITFLNVTNLDHRDSGMLGVALIPGPSGITDLAGNPLEATGVSNSYYMEKAVLTAPVPTISVVGGKTKVNGPFTVKVVFDKTVLPATFDAAKLTVTNGTAVFTGNPAIGVYEYQVTPASTPQSGAITVKLQPGAIKGETNLDNVASNELILNYDLVRPVVQSIVPSTNNVLNQFEAIVTFSEPVSGLSATGLLGTNGAVTISELAPVNGTVYKITFVPVTPTADINYGVMENAAYDEYGNGNVASTIGTYHYDAEIPRPLSLVPATATPTNLNTGAFVLTFSEEVTAPLITDFVTATTGSVAGATVSAVVRLTPASFRIDLTGITGDGDLNLSLLGTANVRDNYNNKIGTGISSSYITYDHTSPQITLPAGGGAYGAPFTITYSFNEAVVPGDPAAFSFTNATQGALTKVDDTHYSTLVSPGVTGNFSVTVHQNAFYDKAGNPLAAAATFQALYNNDIPQPELTRVPGYTSPFTVNVHFSIPVTTPITVTGFAGTNLQALTLQPQAGTNNQDYTLLVTPFAAGPVSVYLNAAVTQSSTGIPSAISNTLTWTYDDADFNVVLTGPLVAVNSFVADVVSNKDIDPLTADKFDIANGTITNIQKISNTQYKLTVTAASTGIVTVQMPAGAYFDAVGRPNTASNSLAVDVSVNLAPTDITLSKSNVDENSVTGTVVGILGGVDPNAGNTFTFDVIGGPDMASFEVNGAGELVTKAVFDYETKNEYRITIKITDNYGAWFAKDFVITVNDVNEAPTDILLNNTNVDENKPVGTAIANVTGMDPENNSLIFTLVNTADAAMFTIGADKILRTAAVFDYETKSTYTIRIKAEDPGGLSFEKDFTIHVQNVNESPASISLNNNTVDENKPAGTLVGTFTVQDPDNFTFDMELVPGGDADKFELDGYELKTAASFDYEVKNQYNIRVRAVDGEGLDVEKDFVIYVNNINEQPVDLTISNSTVGDNAAINTTVGTLSTTDQDAGDTFTYSLAAGGDNDAFLVSGNTLLTKQTFDVTVKTSYTISVTTTDAGGLSFTKQLTITIVHVPLAPTDISLSANTINENQPVNTEIGTFTTVDANAHEAFTYTLLPGLDADSFNIVNDKLYNKVVFNYEKGHTYSIKVQVKDVDGLTFEKVFTITVADVNEAPVLALSNTTVDDFSPAGTIIGNLTVTDEDANETQALTFDGGADDAKFEMVGGQLSIKTVVDYLAKSSYEVKIKVTDKGGLTDSKTFIITVNRVNKVPTDIQLSSNTVNENLPAGTLVGTLTATDANADDTHTFSIEPGGDAAAFTVVGNELRTNAAFDFETKNSYAITIKVTDAGSATFTKSFTIQVNNVNEAPDVNLSKTAVDDYSPVGTVVANIITSDPENDAVTLAFAGGADDSRFTIANNVLSMAAVVNAATQSSYTIKIRATDSHGKDTVKTFVITVTIVNPAPTAIQLSNNTIEENKPAGTVVGTLTATDAGNDTHTFTILPGGDAASFTIQGNELRSSAVFDYEVKQAYTLRIRVTDAGNNTYEKDFTVTVTNVNDAPTAISLSGNTVMENVAAGATVGTLTGTDQDAGDILTFSLAGGADDAAFEISGTTLKTKIVFDYETKRQYNIKIKVTDAGGLSYTQDFVIGVTNVNEPPTDFQLDNNTLPELKPVGTVVGNLTATDPDANETFTWTLVGGADQAKFKVTGNQVVVNGVLDYMQQKSYTIRIRVTDAGGLWIEKDVTITVTSTNSAPTNISLDKNSILENAPAGTVIGTLSATDPDAGDVFTYAFAGGADDAKFKINAGNQLISDAVFDYEQKNSYSVRVRVTDKRGLTFEKDLVIAVTDVNEVPTINAVTKQVVCDGHQAQEIRLTGLSAGPETGQTITLVATSTQDFFTSLTTRDNKDGTGAVRFTLKDNTKGSTTITVLVRDNGGVANGGVDQVAITFELLVNELPDVKVVSDKPNPVPAGSIVKLTASGGVSYEWGDGAYIIDGRNMPVLTLKPEATSVYLVTVTNENGCTVTTDFKVEVSGEVQVEAANLLTPNSDGINDRWMVKNIGRYLNNEVKIFDRAGRLVYTRKGYNNEWDGKLNGQLLAEGTYYYILDLGNGTRMKGFITIVREH</sequence>
<dbReference type="PRINTS" id="PR00205">
    <property type="entry name" value="CADHERIN"/>
</dbReference>
<proteinExistence type="predicted"/>
<feature type="chain" id="PRO_5013065172" evidence="5">
    <location>
        <begin position="32"/>
        <end position="2311"/>
    </location>
</feature>
<evidence type="ECO:0000256" key="2">
    <source>
        <dbReference type="ARBA" id="ARBA00022692"/>
    </source>
</evidence>
<dbReference type="STRING" id="1419482.SAMN05444266_101710"/>
<evidence type="ECO:0000259" key="6">
    <source>
        <dbReference type="PROSITE" id="PS50268"/>
    </source>
</evidence>
<reference evidence="7 8" key="1">
    <citation type="submission" date="2016-11" db="EMBL/GenBank/DDBJ databases">
        <authorList>
            <person name="Jaros S."/>
            <person name="Januszkiewicz K."/>
            <person name="Wedrychowicz H."/>
        </authorList>
    </citation>
    <scope>NUCLEOTIDE SEQUENCE [LARGE SCALE GENOMIC DNA]</scope>
    <source>
        <strain evidence="7 8">DSM 27406</strain>
    </source>
</reference>
<feature type="domain" description="Cadherin" evidence="6">
    <location>
        <begin position="1661"/>
        <end position="1750"/>
    </location>
</feature>
<feature type="domain" description="Cadherin" evidence="6">
    <location>
        <begin position="1276"/>
        <end position="1366"/>
    </location>
</feature>
<feature type="signal peptide" evidence="5">
    <location>
        <begin position="1"/>
        <end position="31"/>
    </location>
</feature>
<feature type="domain" description="Cadherin" evidence="6">
    <location>
        <begin position="1951"/>
        <end position="2042"/>
    </location>
</feature>
<comment type="subcellular location">
    <subcellularLocation>
        <location evidence="1">Membrane</location>
        <topology evidence="1">Single-pass membrane protein</topology>
    </subcellularLocation>
</comment>
<dbReference type="InterPro" id="IPR026341">
    <property type="entry name" value="T9SS_type_B"/>
</dbReference>
<gene>
    <name evidence="7" type="ORF">SAMN05444266_101710</name>
</gene>
<feature type="domain" description="Cadherin" evidence="6">
    <location>
        <begin position="1854"/>
        <end position="1944"/>
    </location>
</feature>
<dbReference type="Pfam" id="PF13585">
    <property type="entry name" value="CHU_C"/>
    <property type="match status" value="1"/>
</dbReference>
<feature type="domain" description="Cadherin" evidence="6">
    <location>
        <begin position="987"/>
        <end position="1076"/>
    </location>
</feature>